<proteinExistence type="predicted"/>
<dbReference type="EMBL" id="JX569801">
    <property type="protein sequence ID" value="AFR52444.1"/>
    <property type="molecule type" value="Genomic_DNA"/>
</dbReference>
<protein>
    <submittedName>
        <fullName evidence="2">Uncharacterized protein</fullName>
    </submittedName>
</protein>
<dbReference type="GeneID" id="13829337"/>
<dbReference type="RefSeq" id="YP_006908194.1">
    <property type="nucleotide sequence ID" value="NC_018861.1"/>
</dbReference>
<evidence type="ECO:0000313" key="2">
    <source>
        <dbReference type="EMBL" id="AFR52444.1"/>
    </source>
</evidence>
<evidence type="ECO:0000313" key="3">
    <source>
        <dbReference type="Proteomes" id="UP000004058"/>
    </source>
</evidence>
<name>J9SVG5_9CAUD</name>
<keyword evidence="1" id="KW-0175">Coiled coil</keyword>
<dbReference type="Proteomes" id="UP000004058">
    <property type="component" value="Segment"/>
</dbReference>
<sequence length="212" mass="25531">MNKKQFNEIKERLEKYREKNLTYENQREEFLGNVFEKVSEYFRAKNDLEKIDALCDIAIFYLNSFDIKYDNQKFLMTDDTDIHSIINRSYNMISVTSTRTYSVNSNGYSFIAMLENFFNNLGFDFYKCMLEKIKEIESRTGFYDESLNKFIKDEGYYSVAHLKNEIKLPKTYEIINVIEEKDLFLVKIKTPNTILINKFKKWYKADYENCRL</sequence>
<keyword evidence="3" id="KW-1185">Reference proteome</keyword>
<feature type="coiled-coil region" evidence="1">
    <location>
        <begin position="6"/>
        <end position="33"/>
    </location>
</feature>
<evidence type="ECO:0000256" key="1">
    <source>
        <dbReference type="SAM" id="Coils"/>
    </source>
</evidence>
<dbReference type="KEGG" id="vg:13829337"/>
<reference evidence="2 3" key="2">
    <citation type="journal article" date="2015" name="Res. Microbiol.">
        <title>Host adaption to the bacteriophage carrier state of Campylobacter jejuni.</title>
        <authorList>
            <person name="Brathwaite K.J."/>
            <person name="Siringan P."/>
            <person name="Connerton P.L."/>
            <person name="Connerton I.F."/>
        </authorList>
    </citation>
    <scope>NUCLEOTIDE SEQUENCE [LARGE SCALE GENOMIC DNA]</scope>
</reference>
<accession>J9SVG5</accession>
<reference evidence="3" key="1">
    <citation type="submission" date="2012-08" db="EMBL/GenBank/DDBJ databases">
        <title>Recombination and diversity amongst Campylobacter bacteriophage in chickens.</title>
        <authorList>
            <person name="Connerton I.F."/>
            <person name="Siringan P."/>
            <person name="Cummings N.J."/>
        </authorList>
    </citation>
    <scope>NUCLEOTIDE SEQUENCE [LARGE SCALE GENOMIC DNA]</scope>
</reference>
<organism evidence="2 3">
    <name type="scientific">Campylobacter phage CP30A</name>
    <dbReference type="NCBI Taxonomy" id="1229752"/>
    <lineage>
        <taxon>Viruses</taxon>
        <taxon>Duplodnaviria</taxon>
        <taxon>Heunggongvirae</taxon>
        <taxon>Uroviricota</taxon>
        <taxon>Caudoviricetes</taxon>
        <taxon>Connertonviridae</taxon>
        <taxon>Fletchervirus</taxon>
        <taxon>Fletchervirus CP30A</taxon>
    </lineage>
</organism>